<comment type="caution">
    <text evidence="6">The sequence shown here is derived from an EMBL/GenBank/DDBJ whole genome shotgun (WGS) entry which is preliminary data.</text>
</comment>
<organism evidence="6 7">
    <name type="scientific">Blattamonas nauphoetae</name>
    <dbReference type="NCBI Taxonomy" id="2049346"/>
    <lineage>
        <taxon>Eukaryota</taxon>
        <taxon>Metamonada</taxon>
        <taxon>Preaxostyla</taxon>
        <taxon>Oxymonadida</taxon>
        <taxon>Blattamonas</taxon>
    </lineage>
</organism>
<feature type="region of interest" description="Disordered" evidence="2">
    <location>
        <begin position="1675"/>
        <end position="1707"/>
    </location>
</feature>
<feature type="compositionally biased region" description="Basic and acidic residues" evidence="2">
    <location>
        <begin position="724"/>
        <end position="733"/>
    </location>
</feature>
<dbReference type="Pfam" id="PF23221">
    <property type="entry name" value="HEAT_MROH2B_1st"/>
    <property type="match status" value="1"/>
</dbReference>
<feature type="region of interest" description="Disordered" evidence="2">
    <location>
        <begin position="1076"/>
        <end position="1104"/>
    </location>
</feature>
<feature type="region of interest" description="Disordered" evidence="2">
    <location>
        <begin position="714"/>
        <end position="733"/>
    </location>
</feature>
<dbReference type="PANTHER" id="PTHR23120:SF0">
    <property type="entry name" value="MAESTRO HEAT-LIKE REPEAT FAMILY MEMBER 1"/>
    <property type="match status" value="1"/>
</dbReference>
<dbReference type="Pfam" id="PF23210">
    <property type="entry name" value="HEAT_Maestro_2"/>
    <property type="match status" value="2"/>
</dbReference>
<feature type="region of interest" description="Disordered" evidence="2">
    <location>
        <begin position="213"/>
        <end position="234"/>
    </location>
</feature>
<dbReference type="InterPro" id="IPR016024">
    <property type="entry name" value="ARM-type_fold"/>
</dbReference>
<dbReference type="Proteomes" id="UP001281761">
    <property type="component" value="Unassembled WGS sequence"/>
</dbReference>
<feature type="domain" description="Maestro/Maestro-like HEAT-repeats" evidence="5">
    <location>
        <begin position="1790"/>
        <end position="2068"/>
    </location>
</feature>
<feature type="domain" description="MROH2B-like N-terminal HEAT-repeats" evidence="4">
    <location>
        <begin position="39"/>
        <end position="210"/>
    </location>
</feature>
<name>A0ABQ9XMQ7_9EUKA</name>
<evidence type="ECO:0000256" key="1">
    <source>
        <dbReference type="ARBA" id="ARBA00022737"/>
    </source>
</evidence>
<accession>A0ABQ9XMQ7</accession>
<reference evidence="6 7" key="1">
    <citation type="journal article" date="2022" name="bioRxiv">
        <title>Genomics of Preaxostyla Flagellates Illuminates Evolutionary Transitions and the Path Towards Mitochondrial Loss.</title>
        <authorList>
            <person name="Novak L.V.F."/>
            <person name="Treitli S.C."/>
            <person name="Pyrih J."/>
            <person name="Halakuc P."/>
            <person name="Pipaliya S.V."/>
            <person name="Vacek V."/>
            <person name="Brzon O."/>
            <person name="Soukal P."/>
            <person name="Eme L."/>
            <person name="Dacks J.B."/>
            <person name="Karnkowska A."/>
            <person name="Elias M."/>
            <person name="Hampl V."/>
        </authorList>
    </citation>
    <scope>NUCLEOTIDE SEQUENCE [LARGE SCALE GENOMIC DNA]</scope>
    <source>
        <strain evidence="6">NAU3</strain>
        <tissue evidence="6">Gut</tissue>
    </source>
</reference>
<dbReference type="InterPro" id="IPR056282">
    <property type="entry name" value="MROH2B-like_N_HEAT"/>
</dbReference>
<dbReference type="InterPro" id="IPR055406">
    <property type="entry name" value="HEAT_Maestro"/>
</dbReference>
<protein>
    <submittedName>
        <fullName evidence="6">Uncharacterized protein</fullName>
    </submittedName>
</protein>
<evidence type="ECO:0000313" key="7">
    <source>
        <dbReference type="Proteomes" id="UP001281761"/>
    </source>
</evidence>
<keyword evidence="7" id="KW-1185">Reference proteome</keyword>
<feature type="compositionally biased region" description="Basic and acidic residues" evidence="2">
    <location>
        <begin position="1689"/>
        <end position="1700"/>
    </location>
</feature>
<dbReference type="PANTHER" id="PTHR23120">
    <property type="entry name" value="MAESTRO-RELATED HEAT DOMAIN-CONTAINING"/>
    <property type="match status" value="1"/>
</dbReference>
<evidence type="ECO:0000259" key="5">
    <source>
        <dbReference type="Pfam" id="PF23227"/>
    </source>
</evidence>
<dbReference type="SUPFAM" id="SSF48371">
    <property type="entry name" value="ARM repeat"/>
    <property type="match status" value="2"/>
</dbReference>
<dbReference type="EMBL" id="JARBJD010000099">
    <property type="protein sequence ID" value="KAK2952814.1"/>
    <property type="molecule type" value="Genomic_DNA"/>
</dbReference>
<feature type="compositionally biased region" description="Low complexity" evidence="2">
    <location>
        <begin position="1678"/>
        <end position="1688"/>
    </location>
</feature>
<dbReference type="InterPro" id="IPR055408">
    <property type="entry name" value="HEAT_MROH2B-like"/>
</dbReference>
<dbReference type="Pfam" id="PF23227">
    <property type="entry name" value="HEAT_MROH2B_C"/>
    <property type="match status" value="1"/>
</dbReference>
<dbReference type="InterPro" id="IPR045206">
    <property type="entry name" value="Maestro_heat-like_prot"/>
</dbReference>
<evidence type="ECO:0000256" key="2">
    <source>
        <dbReference type="SAM" id="MobiDB-lite"/>
    </source>
</evidence>
<feature type="domain" description="MROH2B-like HEAT-repeats" evidence="3">
    <location>
        <begin position="438"/>
        <end position="706"/>
    </location>
</feature>
<evidence type="ECO:0000313" key="6">
    <source>
        <dbReference type="EMBL" id="KAK2952814.1"/>
    </source>
</evidence>
<gene>
    <name evidence="6" type="ORF">BLNAU_12282</name>
</gene>
<dbReference type="Gene3D" id="1.25.10.10">
    <property type="entry name" value="Leucine-rich Repeat Variant"/>
    <property type="match status" value="2"/>
</dbReference>
<feature type="compositionally biased region" description="Acidic residues" evidence="2">
    <location>
        <begin position="219"/>
        <end position="233"/>
    </location>
</feature>
<keyword evidence="1" id="KW-0677">Repeat</keyword>
<dbReference type="InterPro" id="IPR011989">
    <property type="entry name" value="ARM-like"/>
</dbReference>
<sequence length="2074" mass="228589">MSTVQRLVTGDLVDTITLDLVTVAADPDEKVRELNKEGLLQMGRKKPVMTISTIIWGISQKNVDMAHRIILLKILDLIIRENLDAVQADLASTIASFSANELTSDKEIKTDWQVSACKILISIAGRYPELVYDQLIKRMPQGKLPHYFVVYALIEFAKKNPTFIVTKLKEIFSRMLPLVGGLKQDNLRWVFSGAFGMFAHAVLTTEEKSRRQRQLLSAQEDEEENEGDGEIDENAINTSGLFGDSSSSSILHLYSFPVARPTTTFDGEMDTAFSIMFNSWITIDKCRQVCVEAIGRATRLMTPQTFQTNLPKLLPLLLKTMAKDPLPEKFPSVSALHATLMVSLNLNPRDLLPHLPIILQSTFGLAASLQPLFSTAFLFPPEPNKWKEISMRVASGEGELTEEDIEEETAEDDGARYIVAPSVEKEGAEPLELSYSQRLTAEIQAMFGVIALDYIEEVVVFLLKQIEQAQGNARAVALCLLTHIVTVLPSHIEIKRGLIIASLGHVANDSTLSVRFALLHLILTLSRYNFLDETGWENLIAVVISSAGSYITPWNDPAAVNKAGENVPTVQAMSEFAKDVLYEMVVHHSEMKGKLWPHIFEYIVKLNCTGSIPTICAAVVRLAAGRKARNGSEDILIDFDERIHANLPRPHAILLRCITLLSDTQLGPDFAIPILAMLNITAPTLHYSLTDICSEKIPPLVAFYEECFVVSETDDENGEEEQDEHQLEAKKREAEAQKKATKVAFNRFFELTVSKPPKSVATTPEKAIIEKWEHRAAGLFAAFLDAIADDDWLSILGDQFHTQFPLYPPPGAQMPNPAEKRDKDAPPPIILPAFLYNRSNGQRILIRLLGVCVQQTEAKQFASTLIDLMFTRTSHSDESHRQALAEGLGLAGKNPIHVDTVYIRLDSAIKNDMLRKEKSVFSSKVSTDERVLSSILLSLGRVSLSANPSIALSRIEAHVLPVFNQYLPTLTSFPAKMSGVSALDCVCRAVNPSRIPHQFILKQRDEYIKIVLDYIFPRAVPEKERAKSAAEPGRVNKQMQNQLILACLNVLKKLVALPPIVPETLQKELVTRLTRLYETDDPTKDKESEEGEGEGDEEAEEELSEDDEAYIAITNAHSSLLVALQGCECSIDMFLRLCSFILPLTRSQHPNVRKGALSSFDAIIRAFVQQTADNESAREENEEQTPSKNSLGQFAKERRFLNLGVVLSVLIPRTADERVDARKAACDVVGLSLYVDHILRTDPSLGFDVSPTEEIVDVALMRKSVVKFSDTIIPDPLGEKEKSALPNNAWSFFPATQNIAQSPPSSQFALSHTISKRLSTHLAHYLPLDDQVDLITSLARLSISDPTLQGAVLAANLAKELILIAGNSFPTSAVQTVYNTLIDAITPYTLNPPLQGKETRPQVLQTFINQQSAKHTPKQKGENETAKAWVVTNPDKYVSSCLYSPTGTLAGCVESELLDAICALSSHHANQVFEMTISLPLSHKSSAGKIALSIATSKYGPSDQFMSYCLNIICGPEQYEPKHIKGVVHYFPLPKPQLAVNVINSVFAAPPQHPQNIPSSLAKHEMKKAHLVSTKSTIAEFSEEQRKKMPVQILDGEFLEKHLPSVIGSLLVELATLIVCENNTDPIRGVLSTLRGIMHHCGVSELVETLQAPPLLQSDQFDKIVDAETIAAKEKQARQAAKNAAPQPQKEEKKKDKKDSGSAVPEPVKIQLPPYNLWQSASDKQWFNVFTLAYSHHISSNHPFIIPACVDILTPLLSSTFPAQRLGAVSILTGLVPHMHHHPSLVPRTLDALLGRTTDENVRIRSVSLQGLSHLPLAAPDTISNFCAPALAAACRACDDQNEEVAQHAATCCRRLVNAERLTDVAFSPMLLTACVAARNLISQRALTSYVLRGHGLALIASISKFSSGAAGGQYIEQFHTALPYISIMLADKFPICRQAARLCMAFGVQALDAPPLASFCSTDVFTGDTDITKDLNCSHTLFTTLAKLLIALFTVRLGSYTSTLTSFLSAKQPPSVKIAGTQLLGFILQHLPKSERSRVSPEQSVKAICALLKDPSSLVRTTASNTLYSLWDY</sequence>
<feature type="domain" description="MROH2B-like HEAT-repeats" evidence="3">
    <location>
        <begin position="837"/>
        <end position="1088"/>
    </location>
</feature>
<evidence type="ECO:0000259" key="3">
    <source>
        <dbReference type="Pfam" id="PF23210"/>
    </source>
</evidence>
<feature type="compositionally biased region" description="Acidic residues" evidence="2">
    <location>
        <begin position="714"/>
        <end position="723"/>
    </location>
</feature>
<feature type="compositionally biased region" description="Basic and acidic residues" evidence="2">
    <location>
        <begin position="1076"/>
        <end position="1087"/>
    </location>
</feature>
<proteinExistence type="predicted"/>
<evidence type="ECO:0000259" key="4">
    <source>
        <dbReference type="Pfam" id="PF23221"/>
    </source>
</evidence>
<feature type="compositionally biased region" description="Acidic residues" evidence="2">
    <location>
        <begin position="1088"/>
        <end position="1104"/>
    </location>
</feature>